<evidence type="ECO:0000313" key="5">
    <source>
        <dbReference type="Proteomes" id="UP001320702"/>
    </source>
</evidence>
<keyword evidence="5" id="KW-1185">Reference proteome</keyword>
<sequence>MTTSPAATAVTSSQFRDVLGNFPTGVVAVTGIDDAGQPIGMILGSFGSVSLDPPLVSFMPAKSSSSWARLAGCKHYCINILGASQEDICRVLASKSADKFQDVAFTASSCGDPMIIGSLAHIHCRPVTVHDAGDHDIVVCQVDDLSAASPGTPLLFYRGGFGTFTSQSLLSSETALMDKVRLLDRIRDLPESLAQELDTEVSAVALFNEEIVLIGSYGRSRAVDFPSRVGQHLPFMPPIGGVFASWCSPELQAMWLANAGAAGSPERAVATDTIKQIRRRGFAMGLGHEHSLAWEQAAYWKSAGDPKVTSAELRRRIAATLHHYNPASLCDAEEHEFHFAQAPIFDAQSEVQLALTLWGPPGSMPVKNINVWTARLLDATKLATERIGGTAPVADANCAG</sequence>
<dbReference type="SMART" id="SM00903">
    <property type="entry name" value="Flavin_Reduct"/>
    <property type="match status" value="1"/>
</dbReference>
<dbReference type="Pfam" id="PF01613">
    <property type="entry name" value="Flavin_Reduct"/>
    <property type="match status" value="1"/>
</dbReference>
<dbReference type="SUPFAM" id="SSF50475">
    <property type="entry name" value="FMN-binding split barrel"/>
    <property type="match status" value="1"/>
</dbReference>
<proteinExistence type="inferred from homology"/>
<dbReference type="EMBL" id="JANAVZ010000005">
    <property type="protein sequence ID" value="MCT4333139.1"/>
    <property type="molecule type" value="Genomic_DNA"/>
</dbReference>
<comment type="caution">
    <text evidence="4">The sequence shown here is derived from an EMBL/GenBank/DDBJ whole genome shotgun (WGS) entry which is preliminary data.</text>
</comment>
<dbReference type="PANTHER" id="PTHR30466">
    <property type="entry name" value="FLAVIN REDUCTASE"/>
    <property type="match status" value="1"/>
</dbReference>
<evidence type="ECO:0000256" key="1">
    <source>
        <dbReference type="ARBA" id="ARBA00008898"/>
    </source>
</evidence>
<evidence type="ECO:0000256" key="2">
    <source>
        <dbReference type="ARBA" id="ARBA00023002"/>
    </source>
</evidence>
<protein>
    <submittedName>
        <fullName evidence="4">Flavin reductase</fullName>
    </submittedName>
</protein>
<keyword evidence="2" id="KW-0560">Oxidoreductase</keyword>
<evidence type="ECO:0000313" key="4">
    <source>
        <dbReference type="EMBL" id="MCT4333139.1"/>
    </source>
</evidence>
<dbReference type="InterPro" id="IPR012349">
    <property type="entry name" value="Split_barrel_FMN-bd"/>
</dbReference>
<dbReference type="RefSeq" id="WP_260277032.1">
    <property type="nucleotide sequence ID" value="NZ_JANAVZ010000005.1"/>
</dbReference>
<organism evidence="4 5">
    <name type="scientific">Paracoccus maritimus</name>
    <dbReference type="NCBI Taxonomy" id="2933292"/>
    <lineage>
        <taxon>Bacteria</taxon>
        <taxon>Pseudomonadati</taxon>
        <taxon>Pseudomonadota</taxon>
        <taxon>Alphaproteobacteria</taxon>
        <taxon>Rhodobacterales</taxon>
        <taxon>Paracoccaceae</taxon>
        <taxon>Paracoccus</taxon>
    </lineage>
</organism>
<dbReference type="InterPro" id="IPR029016">
    <property type="entry name" value="GAF-like_dom_sf"/>
</dbReference>
<dbReference type="PANTHER" id="PTHR30466:SF11">
    <property type="entry name" value="FLAVIN-DEPENDENT MONOOXYGENASE, REDUCTASE SUBUNIT HSAB"/>
    <property type="match status" value="1"/>
</dbReference>
<dbReference type="InterPro" id="IPR050268">
    <property type="entry name" value="NADH-dep_flavin_reductase"/>
</dbReference>
<name>A0ABT2KB54_9RHOB</name>
<dbReference type="Gene3D" id="3.30.450.40">
    <property type="match status" value="1"/>
</dbReference>
<dbReference type="Proteomes" id="UP001320702">
    <property type="component" value="Unassembled WGS sequence"/>
</dbReference>
<dbReference type="SUPFAM" id="SSF55781">
    <property type="entry name" value="GAF domain-like"/>
    <property type="match status" value="1"/>
</dbReference>
<gene>
    <name evidence="4" type="ORF">MU516_09670</name>
</gene>
<dbReference type="InterPro" id="IPR014757">
    <property type="entry name" value="Tscrpt_reg_IclR_C"/>
</dbReference>
<dbReference type="Gene3D" id="2.30.110.10">
    <property type="entry name" value="Electron Transport, Fmn-binding Protein, Chain A"/>
    <property type="match status" value="1"/>
</dbReference>
<feature type="domain" description="IclR-ED" evidence="3">
    <location>
        <begin position="168"/>
        <end position="389"/>
    </location>
</feature>
<comment type="similarity">
    <text evidence="1">Belongs to the non-flavoprotein flavin reductase family.</text>
</comment>
<dbReference type="InterPro" id="IPR002563">
    <property type="entry name" value="Flavin_Rdtase-like_dom"/>
</dbReference>
<evidence type="ECO:0000259" key="3">
    <source>
        <dbReference type="PROSITE" id="PS51078"/>
    </source>
</evidence>
<accession>A0ABT2KB54</accession>
<reference evidence="4 5" key="1">
    <citation type="submission" date="2022-04" db="EMBL/GenBank/DDBJ databases">
        <title>Paracoccus sp. YLB-12 draft genome sequence.</title>
        <authorList>
            <person name="Yu L."/>
        </authorList>
    </citation>
    <scope>NUCLEOTIDE SEQUENCE [LARGE SCALE GENOMIC DNA]</scope>
    <source>
        <strain evidence="4 5">YLB-12</strain>
    </source>
</reference>
<dbReference type="PROSITE" id="PS51078">
    <property type="entry name" value="ICLR_ED"/>
    <property type="match status" value="1"/>
</dbReference>